<gene>
    <name evidence="3" type="ORF">V5R04_00310</name>
</gene>
<dbReference type="Gene3D" id="1.10.260.40">
    <property type="entry name" value="lambda repressor-like DNA-binding domains"/>
    <property type="match status" value="1"/>
</dbReference>
<comment type="similarity">
    <text evidence="1">Belongs to the short-chain fatty acyl-CoA assimilation regulator (ScfR) family.</text>
</comment>
<sequence length="364" mass="41073">MDLRDLRGVTQVEVAREVNVTQAFLSRVEKGERPLPETMASELAEIYGLPVSFFRVVDSQGLGANFTFWKKSRATVRDERRIGMYFRESERGFAALSQAQEQKTFTDNRHQIFELAGESDDAVDPELLAAVVRDLCGLGAREPVRSITRVIERLGIGVIAKLDDRENMSDHLGISRPHSRNSRPVVAVVAKTSGEELRFALGHELGHLLFDNENTRISGTRSEEEYRAHAFSSALFVSNSEMRSRVHERLPLHGFLPIKADYGIGVKALIVRSYRLGLISSDRYRSLMIQYSSRGWNHGEPVEVGQEKQALYRQLMENRYGPSGTHGMADDLGIEQESLKRWVDYTTETKVNDKSNVISLFGGR</sequence>
<accession>A0AAU7DWW8</accession>
<dbReference type="SMART" id="SM00530">
    <property type="entry name" value="HTH_XRE"/>
    <property type="match status" value="1"/>
</dbReference>
<dbReference type="PANTHER" id="PTHR43236:SF1">
    <property type="entry name" value="BLL7220 PROTEIN"/>
    <property type="match status" value="1"/>
</dbReference>
<dbReference type="EMBL" id="CP146203">
    <property type="protein sequence ID" value="XBH21708.1"/>
    <property type="molecule type" value="Genomic_DNA"/>
</dbReference>
<dbReference type="PROSITE" id="PS50943">
    <property type="entry name" value="HTH_CROC1"/>
    <property type="match status" value="1"/>
</dbReference>
<proteinExistence type="inferred from homology"/>
<evidence type="ECO:0000259" key="2">
    <source>
        <dbReference type="PROSITE" id="PS50943"/>
    </source>
</evidence>
<reference evidence="3" key="1">
    <citation type="submission" date="2024-02" db="EMBL/GenBank/DDBJ databases">
        <title>Tomenella chthoni gen. nov. sp. nov., a member of the family Jonesiaceae isolated from bat guano.</title>
        <authorList>
            <person name="Miller S.L."/>
            <person name="King J."/>
            <person name="Sankaranarayanan K."/>
            <person name="Lawson P.A."/>
        </authorList>
    </citation>
    <scope>NUCLEOTIDE SEQUENCE</scope>
    <source>
        <strain evidence="3">BS-20</strain>
    </source>
</reference>
<feature type="domain" description="HTH cro/C1-type" evidence="2">
    <location>
        <begin position="3"/>
        <end position="54"/>
    </location>
</feature>
<dbReference type="PANTHER" id="PTHR43236">
    <property type="entry name" value="ANTITOXIN HIGA1"/>
    <property type="match status" value="1"/>
</dbReference>
<protein>
    <submittedName>
        <fullName evidence="3">XRE family transcriptional regulator</fullName>
    </submittedName>
</protein>
<dbReference type="InterPro" id="IPR010359">
    <property type="entry name" value="IrrE_HExxH"/>
</dbReference>
<name>A0AAU7DWW8_9MICO</name>
<dbReference type="InterPro" id="IPR001387">
    <property type="entry name" value="Cro/C1-type_HTH"/>
</dbReference>
<dbReference type="GO" id="GO:0003677">
    <property type="term" value="F:DNA binding"/>
    <property type="evidence" value="ECO:0007669"/>
    <property type="project" value="InterPro"/>
</dbReference>
<dbReference type="InterPro" id="IPR010982">
    <property type="entry name" value="Lambda_DNA-bd_dom_sf"/>
</dbReference>
<dbReference type="Pfam" id="PF01381">
    <property type="entry name" value="HTH_3"/>
    <property type="match status" value="1"/>
</dbReference>
<dbReference type="CDD" id="cd00093">
    <property type="entry name" value="HTH_XRE"/>
    <property type="match status" value="1"/>
</dbReference>
<dbReference type="Pfam" id="PF06114">
    <property type="entry name" value="Peptidase_M78"/>
    <property type="match status" value="1"/>
</dbReference>
<dbReference type="SUPFAM" id="SSF47413">
    <property type="entry name" value="lambda repressor-like DNA-binding domains"/>
    <property type="match status" value="1"/>
</dbReference>
<dbReference type="AlphaFoldDB" id="A0AAU7DWW8"/>
<evidence type="ECO:0000256" key="1">
    <source>
        <dbReference type="ARBA" id="ARBA00007227"/>
    </source>
</evidence>
<evidence type="ECO:0000313" key="3">
    <source>
        <dbReference type="EMBL" id="XBH21708.1"/>
    </source>
</evidence>
<dbReference type="InterPro" id="IPR052345">
    <property type="entry name" value="Rad_response_metalloprotease"/>
</dbReference>
<organism evidence="3">
    <name type="scientific">Jonesiaceae bacterium BS-20</name>
    <dbReference type="NCBI Taxonomy" id="3120821"/>
    <lineage>
        <taxon>Bacteria</taxon>
        <taxon>Bacillati</taxon>
        <taxon>Actinomycetota</taxon>
        <taxon>Actinomycetes</taxon>
        <taxon>Micrococcales</taxon>
        <taxon>Jonesiaceae</taxon>
    </lineage>
</organism>